<keyword evidence="8" id="KW-0482">Metalloprotease</keyword>
<evidence type="ECO:0000313" key="12">
    <source>
        <dbReference type="EMBL" id="GAA3967142.1"/>
    </source>
</evidence>
<dbReference type="CDD" id="cd01087">
    <property type="entry name" value="Prolidase"/>
    <property type="match status" value="1"/>
</dbReference>
<keyword evidence="5" id="KW-0645">Protease</keyword>
<evidence type="ECO:0000256" key="2">
    <source>
        <dbReference type="ARBA" id="ARBA00001936"/>
    </source>
</evidence>
<comment type="similarity">
    <text evidence="3">Belongs to the peptidase M24B family.</text>
</comment>
<keyword evidence="12" id="KW-0031">Aminopeptidase</keyword>
<comment type="catalytic activity">
    <reaction evidence="1">
        <text>Release of any N-terminal amino acid, including proline, that is linked to proline, even from a dipeptide or tripeptide.</text>
        <dbReference type="EC" id="3.4.11.9"/>
    </reaction>
</comment>
<evidence type="ECO:0000256" key="1">
    <source>
        <dbReference type="ARBA" id="ARBA00001424"/>
    </source>
</evidence>
<dbReference type="SUPFAM" id="SSF53092">
    <property type="entry name" value="Creatinase/prolidase N-terminal domain"/>
    <property type="match status" value="1"/>
</dbReference>
<dbReference type="Proteomes" id="UP001501337">
    <property type="component" value="Unassembled WGS sequence"/>
</dbReference>
<dbReference type="Gene3D" id="3.90.230.10">
    <property type="entry name" value="Creatinase/methionine aminopeptidase superfamily"/>
    <property type="match status" value="1"/>
</dbReference>
<evidence type="ECO:0000259" key="11">
    <source>
        <dbReference type="SMART" id="SM01011"/>
    </source>
</evidence>
<keyword evidence="13" id="KW-1185">Reference proteome</keyword>
<dbReference type="Pfam" id="PF05195">
    <property type="entry name" value="AMP_N"/>
    <property type="match status" value="1"/>
</dbReference>
<dbReference type="Gene3D" id="3.40.350.10">
    <property type="entry name" value="Creatinase/prolidase N-terminal domain"/>
    <property type="match status" value="1"/>
</dbReference>
<evidence type="ECO:0000313" key="13">
    <source>
        <dbReference type="Proteomes" id="UP001501337"/>
    </source>
</evidence>
<organism evidence="12 13">
    <name type="scientific">Allohahella marinimesophila</name>
    <dbReference type="NCBI Taxonomy" id="1054972"/>
    <lineage>
        <taxon>Bacteria</taxon>
        <taxon>Pseudomonadati</taxon>
        <taxon>Pseudomonadota</taxon>
        <taxon>Gammaproteobacteria</taxon>
        <taxon>Oceanospirillales</taxon>
        <taxon>Hahellaceae</taxon>
        <taxon>Allohahella</taxon>
    </lineage>
</organism>
<gene>
    <name evidence="12" type="primary">pepP</name>
    <name evidence="12" type="ORF">GCM10022278_26180</name>
</gene>
<evidence type="ECO:0000256" key="6">
    <source>
        <dbReference type="ARBA" id="ARBA00022723"/>
    </source>
</evidence>
<dbReference type="RefSeq" id="WP_344807060.1">
    <property type="nucleotide sequence ID" value="NZ_BAABBO010000011.1"/>
</dbReference>
<dbReference type="SMART" id="SM01011">
    <property type="entry name" value="AMP_N"/>
    <property type="match status" value="1"/>
</dbReference>
<evidence type="ECO:0000256" key="8">
    <source>
        <dbReference type="ARBA" id="ARBA00023049"/>
    </source>
</evidence>
<feature type="region of interest" description="Disordered" evidence="10">
    <location>
        <begin position="1"/>
        <end position="47"/>
    </location>
</feature>
<comment type="caution">
    <text evidence="12">The sequence shown here is derived from an EMBL/GenBank/DDBJ whole genome shotgun (WGS) entry which is preliminary data.</text>
</comment>
<feature type="compositionally biased region" description="Polar residues" evidence="10">
    <location>
        <begin position="1"/>
        <end position="10"/>
    </location>
</feature>
<evidence type="ECO:0000256" key="10">
    <source>
        <dbReference type="SAM" id="MobiDB-lite"/>
    </source>
</evidence>
<reference evidence="13" key="1">
    <citation type="journal article" date="2019" name="Int. J. Syst. Evol. Microbiol.">
        <title>The Global Catalogue of Microorganisms (GCM) 10K type strain sequencing project: providing services to taxonomists for standard genome sequencing and annotation.</title>
        <authorList>
            <consortium name="The Broad Institute Genomics Platform"/>
            <consortium name="The Broad Institute Genome Sequencing Center for Infectious Disease"/>
            <person name="Wu L."/>
            <person name="Ma J."/>
        </authorList>
    </citation>
    <scope>NUCLEOTIDE SEQUENCE [LARGE SCALE GENOMIC DNA]</scope>
    <source>
        <strain evidence="13">JCM 17555</strain>
    </source>
</reference>
<accession>A0ABP7PKL8</accession>
<protein>
    <recommendedName>
        <fullName evidence="4">Xaa-Pro aminopeptidase</fullName>
        <ecNumber evidence="4">3.4.11.9</ecNumber>
    </recommendedName>
</protein>
<feature type="compositionally biased region" description="Low complexity" evidence="10">
    <location>
        <begin position="13"/>
        <end position="28"/>
    </location>
</feature>
<dbReference type="InterPro" id="IPR000994">
    <property type="entry name" value="Pept_M24"/>
</dbReference>
<dbReference type="EC" id="3.4.11.9" evidence="4"/>
<dbReference type="NCBIfam" id="NF008131">
    <property type="entry name" value="PRK10879.1"/>
    <property type="match status" value="1"/>
</dbReference>
<comment type="cofactor">
    <cofactor evidence="2">
        <name>Mn(2+)</name>
        <dbReference type="ChEBI" id="CHEBI:29035"/>
    </cofactor>
</comment>
<keyword evidence="6" id="KW-0479">Metal-binding</keyword>
<keyword evidence="7" id="KW-0378">Hydrolase</keyword>
<dbReference type="SUPFAM" id="SSF55920">
    <property type="entry name" value="Creatinase/aminopeptidase"/>
    <property type="match status" value="1"/>
</dbReference>
<dbReference type="GO" id="GO:0004177">
    <property type="term" value="F:aminopeptidase activity"/>
    <property type="evidence" value="ECO:0007669"/>
    <property type="project" value="UniProtKB-KW"/>
</dbReference>
<evidence type="ECO:0000256" key="7">
    <source>
        <dbReference type="ARBA" id="ARBA00022801"/>
    </source>
</evidence>
<dbReference type="Pfam" id="PF00557">
    <property type="entry name" value="Peptidase_M24"/>
    <property type="match status" value="1"/>
</dbReference>
<dbReference type="PANTHER" id="PTHR43226:SF4">
    <property type="entry name" value="XAA-PRO AMINOPEPTIDASE 3"/>
    <property type="match status" value="1"/>
</dbReference>
<dbReference type="EMBL" id="BAABBO010000011">
    <property type="protein sequence ID" value="GAA3967142.1"/>
    <property type="molecule type" value="Genomic_DNA"/>
</dbReference>
<dbReference type="PANTHER" id="PTHR43226">
    <property type="entry name" value="XAA-PRO AMINOPEPTIDASE 3"/>
    <property type="match status" value="1"/>
</dbReference>
<dbReference type="InterPro" id="IPR052433">
    <property type="entry name" value="X-Pro_dipept-like"/>
</dbReference>
<evidence type="ECO:0000256" key="5">
    <source>
        <dbReference type="ARBA" id="ARBA00022670"/>
    </source>
</evidence>
<dbReference type="InterPro" id="IPR036005">
    <property type="entry name" value="Creatinase/aminopeptidase-like"/>
</dbReference>
<proteinExistence type="inferred from homology"/>
<evidence type="ECO:0000256" key="3">
    <source>
        <dbReference type="ARBA" id="ARBA00008766"/>
    </source>
</evidence>
<feature type="domain" description="Aminopeptidase P N-terminal" evidence="11">
    <location>
        <begin position="41"/>
        <end position="175"/>
    </location>
</feature>
<sequence length="475" mass="53326">MAGQTATRANTVARKPAAGKGAAATGRGASRRPDTTGPAKISRREFDRRRTALMAMMPADSIAILPAAPERIRNRDVEFPYRQDSDFYYLSGFPEPRSVLVLRPGNPHGEAVLFCQDKEPELERWNGRIIGQGEAVDSYGFDDAFPIKDIDDILPGMLESASEVFYDYGANEAFDANVTRWLNRIRTQIREGARLPDSIKPLQYNLHHLRSYKSAEEIKVMREAGRISAEAHMAAMKLCKPGMYEYELEAIINYEFARQGAVSWAYPAIVGGGANACILHYRENNQKLKDGDLVLIDAGCELAYYAADITRTFPVNGRFTAEQKALYDIVLEAQLQSIQQVMPGKHWNEPHEASVRVITQGLKDLKILKGSMDELLETKAYMRFFMHKTGHWLGMDVHDVGSYKVDRQWRQLEPGMVMTVEPGIYIDPDADGVAKRWHGIGIRIEDDVCVGKNGPDVLTEKVPKRTEDIEQLMAS</sequence>
<dbReference type="InterPro" id="IPR029149">
    <property type="entry name" value="Creatin/AminoP/Spt16_N"/>
</dbReference>
<name>A0ABP7PKL8_9GAMM</name>
<evidence type="ECO:0000256" key="9">
    <source>
        <dbReference type="ARBA" id="ARBA00023211"/>
    </source>
</evidence>
<keyword evidence="9" id="KW-0464">Manganese</keyword>
<evidence type="ECO:0000256" key="4">
    <source>
        <dbReference type="ARBA" id="ARBA00012574"/>
    </source>
</evidence>
<dbReference type="InterPro" id="IPR007865">
    <property type="entry name" value="Aminopep_P_N"/>
</dbReference>